<dbReference type="AlphaFoldDB" id="A0A8X6QYU6"/>
<feature type="compositionally biased region" description="Polar residues" evidence="6">
    <location>
        <begin position="1"/>
        <end position="15"/>
    </location>
</feature>
<dbReference type="Pfam" id="PF12832">
    <property type="entry name" value="MFS_1_like"/>
    <property type="match status" value="1"/>
</dbReference>
<evidence type="ECO:0000256" key="2">
    <source>
        <dbReference type="ARBA" id="ARBA00005241"/>
    </source>
</evidence>
<dbReference type="OrthoDB" id="515887at2759"/>
<dbReference type="InterPro" id="IPR036259">
    <property type="entry name" value="MFS_trans_sf"/>
</dbReference>
<dbReference type="SUPFAM" id="SSF103473">
    <property type="entry name" value="MFS general substrate transporter"/>
    <property type="match status" value="1"/>
</dbReference>
<feature type="region of interest" description="Disordered" evidence="6">
    <location>
        <begin position="1"/>
        <end position="22"/>
    </location>
</feature>
<keyword evidence="5 7" id="KW-0472">Membrane</keyword>
<dbReference type="Proteomes" id="UP000887013">
    <property type="component" value="Unassembled WGS sequence"/>
</dbReference>
<feature type="transmembrane region" description="Helical" evidence="7">
    <location>
        <begin position="39"/>
        <end position="59"/>
    </location>
</feature>
<comment type="similarity">
    <text evidence="2">Belongs to the major facilitator superfamily. MFSD6 family.</text>
</comment>
<feature type="transmembrane region" description="Helical" evidence="7">
    <location>
        <begin position="65"/>
        <end position="88"/>
    </location>
</feature>
<keyword evidence="3 7" id="KW-0812">Transmembrane</keyword>
<comment type="subcellular location">
    <subcellularLocation>
        <location evidence="1">Membrane</location>
        <topology evidence="1">Multi-pass membrane protein</topology>
    </subcellularLocation>
</comment>
<evidence type="ECO:0000256" key="5">
    <source>
        <dbReference type="ARBA" id="ARBA00023136"/>
    </source>
</evidence>
<name>A0A8X6QYU6_NEPPI</name>
<dbReference type="PANTHER" id="PTHR16172">
    <property type="entry name" value="MAJOR FACILITATOR SUPERFAMILY DOMAIN-CONTAINING PROTEIN 6-LIKE"/>
    <property type="match status" value="1"/>
</dbReference>
<feature type="domain" description="Major facilitator superfamily associated" evidence="8">
    <location>
        <begin position="35"/>
        <end position="561"/>
    </location>
</feature>
<organism evidence="9 10">
    <name type="scientific">Nephila pilipes</name>
    <name type="common">Giant wood spider</name>
    <name type="synonym">Nephila maculata</name>
    <dbReference type="NCBI Taxonomy" id="299642"/>
    <lineage>
        <taxon>Eukaryota</taxon>
        <taxon>Metazoa</taxon>
        <taxon>Ecdysozoa</taxon>
        <taxon>Arthropoda</taxon>
        <taxon>Chelicerata</taxon>
        <taxon>Arachnida</taxon>
        <taxon>Araneae</taxon>
        <taxon>Araneomorphae</taxon>
        <taxon>Entelegynae</taxon>
        <taxon>Araneoidea</taxon>
        <taxon>Nephilidae</taxon>
        <taxon>Nephila</taxon>
    </lineage>
</organism>
<feature type="transmembrane region" description="Helical" evidence="7">
    <location>
        <begin position="100"/>
        <end position="119"/>
    </location>
</feature>
<keyword evidence="10" id="KW-1185">Reference proteome</keyword>
<proteinExistence type="inferred from homology"/>
<feature type="transmembrane region" description="Helical" evidence="7">
    <location>
        <begin position="358"/>
        <end position="376"/>
    </location>
</feature>
<evidence type="ECO:0000256" key="3">
    <source>
        <dbReference type="ARBA" id="ARBA00022692"/>
    </source>
</evidence>
<dbReference type="Gene3D" id="1.20.1250.20">
    <property type="entry name" value="MFS general substrate transporter like domains"/>
    <property type="match status" value="3"/>
</dbReference>
<evidence type="ECO:0000313" key="9">
    <source>
        <dbReference type="EMBL" id="GFU52933.1"/>
    </source>
</evidence>
<sequence length="593" mass="66585">MQLKTKSIYTVTSDPDSNKNSKANEKWWKIDKDMVRFKFHFFLFTGALGSAIPFLPVIAKNRVKLSATSFAAVLLFMQFFIAVAKPVIGFLTDYFNKLKMVLCLLAIGQAVFLFLLLLVPPIPKLTKIDNENIIELSIDSVNFCNFSKSNRNLKKASEFDVSSSDLFYLDFDVIDNTYPQTEDFSEYLQNYVRIQIQHDCHVSKSNSSVDVHRPENVSFQSTNILDNITSSYNKSWFHSLSCTKAYNSPFITSVNNCIIHCSRKADCHFPVIPSGKQTTNETPRAKHDFDTYQFWIFVIIFVALNTCKNAMFTLSDTACCESIEKSGAEYGKQRLFGAIGWGLLAAISGVLSDHTNNYIAPWIISALLSTIMLWNISKLELVKPQRSEALVKDIKNVLKSKNLLSFELGVLINGIGWGFVDFYLSWFVVSIGGNRLICGLVEAVQCFVGEIPFMFFSGWLLTKIGYFNTTTLALVANCARFVWYSQVRSPWMVLPVEWLHGISYGVFYTSMASFAKMSSTPGTETTTQSVIFSTYEGIGSGIGNIIAGIGFDYIGSRKTFLYAGIFFGGSAVINMCFTFVISNKFCKNPKSQK</sequence>
<protein>
    <submittedName>
        <fullName evidence="9">Major facilitator superfamily domain-containing protein 6</fullName>
    </submittedName>
</protein>
<gene>
    <name evidence="9" type="primary">MFSD6_6</name>
    <name evidence="9" type="ORF">NPIL_363901</name>
</gene>
<keyword evidence="4 7" id="KW-1133">Transmembrane helix</keyword>
<evidence type="ECO:0000256" key="7">
    <source>
        <dbReference type="SAM" id="Phobius"/>
    </source>
</evidence>
<comment type="caution">
    <text evidence="9">The sequence shown here is derived from an EMBL/GenBank/DDBJ whole genome shotgun (WGS) entry which is preliminary data.</text>
</comment>
<dbReference type="InterPro" id="IPR051717">
    <property type="entry name" value="MFS_MFSD6"/>
</dbReference>
<accession>A0A8X6QYU6</accession>
<feature type="transmembrane region" description="Helical" evidence="7">
    <location>
        <begin position="560"/>
        <end position="581"/>
    </location>
</feature>
<feature type="transmembrane region" description="Helical" evidence="7">
    <location>
        <begin position="292"/>
        <end position="314"/>
    </location>
</feature>
<dbReference type="GO" id="GO:0016020">
    <property type="term" value="C:membrane"/>
    <property type="evidence" value="ECO:0007669"/>
    <property type="project" value="UniProtKB-SubCell"/>
</dbReference>
<feature type="transmembrane region" description="Helical" evidence="7">
    <location>
        <begin position="335"/>
        <end position="352"/>
    </location>
</feature>
<evidence type="ECO:0000256" key="6">
    <source>
        <dbReference type="SAM" id="MobiDB-lite"/>
    </source>
</evidence>
<evidence type="ECO:0000256" key="1">
    <source>
        <dbReference type="ARBA" id="ARBA00004141"/>
    </source>
</evidence>
<evidence type="ECO:0000313" key="10">
    <source>
        <dbReference type="Proteomes" id="UP000887013"/>
    </source>
</evidence>
<dbReference type="EMBL" id="BMAW01038655">
    <property type="protein sequence ID" value="GFU52933.1"/>
    <property type="molecule type" value="Genomic_DNA"/>
</dbReference>
<evidence type="ECO:0000259" key="8">
    <source>
        <dbReference type="Pfam" id="PF12832"/>
    </source>
</evidence>
<reference evidence="9" key="1">
    <citation type="submission" date="2020-08" db="EMBL/GenBank/DDBJ databases">
        <title>Multicomponent nature underlies the extraordinary mechanical properties of spider dragline silk.</title>
        <authorList>
            <person name="Kono N."/>
            <person name="Nakamura H."/>
            <person name="Mori M."/>
            <person name="Yoshida Y."/>
            <person name="Ohtoshi R."/>
            <person name="Malay A.D."/>
            <person name="Moran D.A.P."/>
            <person name="Tomita M."/>
            <person name="Numata K."/>
            <person name="Arakawa K."/>
        </authorList>
    </citation>
    <scope>NUCLEOTIDE SEQUENCE</scope>
</reference>
<feature type="transmembrane region" description="Helical" evidence="7">
    <location>
        <begin position="402"/>
        <end position="420"/>
    </location>
</feature>
<evidence type="ECO:0000256" key="4">
    <source>
        <dbReference type="ARBA" id="ARBA00022989"/>
    </source>
</evidence>
<dbReference type="PANTHER" id="PTHR16172:SF30">
    <property type="entry name" value="SUGAR BABY, ISOFORM C"/>
    <property type="match status" value="1"/>
</dbReference>
<dbReference type="InterPro" id="IPR024989">
    <property type="entry name" value="MFS_assoc_dom"/>
</dbReference>